<dbReference type="Proteomes" id="UP001214113">
    <property type="component" value="Unassembled WGS sequence"/>
</dbReference>
<accession>A0AAW6GFG8</accession>
<evidence type="ECO:0000313" key="1">
    <source>
        <dbReference type="EMBL" id="MDC1856289.1"/>
    </source>
</evidence>
<dbReference type="AlphaFoldDB" id="A0AAW6GFG8"/>
<name>A0AAW6GFG8_BACUN</name>
<gene>
    <name evidence="1" type="ORF">POZ22_16095</name>
</gene>
<evidence type="ECO:0000313" key="2">
    <source>
        <dbReference type="Proteomes" id="UP001214113"/>
    </source>
</evidence>
<protein>
    <submittedName>
        <fullName evidence="1">Uncharacterized protein</fullName>
    </submittedName>
</protein>
<organism evidence="1 2">
    <name type="scientific">Bacteroides uniformis</name>
    <dbReference type="NCBI Taxonomy" id="820"/>
    <lineage>
        <taxon>Bacteria</taxon>
        <taxon>Pseudomonadati</taxon>
        <taxon>Bacteroidota</taxon>
        <taxon>Bacteroidia</taxon>
        <taxon>Bacteroidales</taxon>
        <taxon>Bacteroidaceae</taxon>
        <taxon>Bacteroides</taxon>
    </lineage>
</organism>
<reference evidence="1" key="1">
    <citation type="submission" date="2022-10" db="EMBL/GenBank/DDBJ databases">
        <title>Human gut microbiome strain richness.</title>
        <authorList>
            <person name="Chen-Liaw A."/>
        </authorList>
    </citation>
    <scope>NUCLEOTIDE SEQUENCE</scope>
    <source>
        <strain evidence="1">BSD2780061687st1_G10_BSD2780061687b_171204</strain>
    </source>
</reference>
<proteinExistence type="predicted"/>
<dbReference type="RefSeq" id="WP_272195933.1">
    <property type="nucleotide sequence ID" value="NZ_BAABXG010000001.1"/>
</dbReference>
<sequence length="63" mass="7349">MGKENTFLKKDEEGFFDMLGQEKEQVRAYTELSSERQSFDKTKALLNMVGEDMQQNVVTNVRE</sequence>
<comment type="caution">
    <text evidence="1">The sequence shown here is derived from an EMBL/GenBank/DDBJ whole genome shotgun (WGS) entry which is preliminary data.</text>
</comment>
<dbReference type="EMBL" id="JAQNSB010000026">
    <property type="protein sequence ID" value="MDC1856289.1"/>
    <property type="molecule type" value="Genomic_DNA"/>
</dbReference>